<dbReference type="Proteomes" id="UP000460412">
    <property type="component" value="Unassembled WGS sequence"/>
</dbReference>
<name>A0A7X3MLY5_9FIRM</name>
<gene>
    <name evidence="1" type="ORF">GN277_27115</name>
</gene>
<organism evidence="1 2">
    <name type="scientific">Sporofaciens musculi</name>
    <dbReference type="NCBI Taxonomy" id="2681861"/>
    <lineage>
        <taxon>Bacteria</taxon>
        <taxon>Bacillati</taxon>
        <taxon>Bacillota</taxon>
        <taxon>Clostridia</taxon>
        <taxon>Lachnospirales</taxon>
        <taxon>Lachnospiraceae</taxon>
        <taxon>Sporofaciens</taxon>
    </lineage>
</organism>
<comment type="caution">
    <text evidence="1">The sequence shown here is derived from an EMBL/GenBank/DDBJ whole genome shotgun (WGS) entry which is preliminary data.</text>
</comment>
<dbReference type="AlphaFoldDB" id="A0A7X3MLY5"/>
<accession>A0A7X3MLY5</accession>
<keyword evidence="2" id="KW-1185">Reference proteome</keyword>
<proteinExistence type="predicted"/>
<dbReference type="Gene3D" id="2.40.50.1010">
    <property type="match status" value="1"/>
</dbReference>
<dbReference type="EMBL" id="WUQX01000001">
    <property type="protein sequence ID" value="MXP78873.1"/>
    <property type="molecule type" value="Genomic_DNA"/>
</dbReference>
<dbReference type="RefSeq" id="WP_159756138.1">
    <property type="nucleotide sequence ID" value="NZ_WUQX01000001.1"/>
</dbReference>
<reference evidence="1 2" key="1">
    <citation type="submission" date="2019-12" db="EMBL/GenBank/DDBJ databases">
        <title>Sporaefaciens musculi gen. nov., sp. nov., a novel bacterium isolated from the caecum of an obese mouse.</title>
        <authorList>
            <person name="Rasmussen T.S."/>
            <person name="Streidl T."/>
            <person name="Hitch T.C.A."/>
            <person name="Wortmann E."/>
            <person name="Deptula P."/>
            <person name="Hansen M."/>
            <person name="Nielsen D.S."/>
            <person name="Clavel T."/>
            <person name="Vogensen F.K."/>
        </authorList>
    </citation>
    <scope>NUCLEOTIDE SEQUENCE [LARGE SCALE GENOMIC DNA]</scope>
    <source>
        <strain evidence="1 2">WCA-9-b2</strain>
    </source>
</reference>
<evidence type="ECO:0000313" key="1">
    <source>
        <dbReference type="EMBL" id="MXP78873.1"/>
    </source>
</evidence>
<protein>
    <submittedName>
        <fullName evidence="1">Uncharacterized protein</fullName>
    </submittedName>
</protein>
<sequence>MVGGISAMSPYVNTSYQYTGYGQRKNTQQDIDTQGVNDISKVQGNQSVSTNARVQSGQRAGSVFGAQASIGVGAALAVGRSASPGTPVEPVSPVPTVESNAPRGIGYMIPFLREGMDPAELAVRMRIKYVEPSEISTGSSPESGVEAVQKAAEEGECQTCKERKYQDGSDDAGVSFKTPTRIAPEQAASAVRGHEMEHVVRERAAADREDRRVVSQSVTMHTAICPECGTVYVSGGDNENYDCRKCAARAARKRTADE</sequence>
<evidence type="ECO:0000313" key="2">
    <source>
        <dbReference type="Proteomes" id="UP000460412"/>
    </source>
</evidence>